<keyword evidence="1" id="KW-0812">Transmembrane</keyword>
<proteinExistence type="predicted"/>
<keyword evidence="1" id="KW-0472">Membrane</keyword>
<evidence type="ECO:0000256" key="1">
    <source>
        <dbReference type="SAM" id="Phobius"/>
    </source>
</evidence>
<name>A0A8S5R3C4_9VIRU</name>
<protein>
    <submittedName>
        <fullName evidence="2">Uncharacterized protein</fullName>
    </submittedName>
</protein>
<dbReference type="EMBL" id="BK057818">
    <property type="protein sequence ID" value="DAE25650.1"/>
    <property type="molecule type" value="Genomic_DNA"/>
</dbReference>
<keyword evidence="1" id="KW-1133">Transmembrane helix</keyword>
<feature type="transmembrane region" description="Helical" evidence="1">
    <location>
        <begin position="12"/>
        <end position="30"/>
    </location>
</feature>
<organism evidence="2">
    <name type="scientific">Microviridae sp. cts131</name>
    <dbReference type="NCBI Taxonomy" id="2825008"/>
    <lineage>
        <taxon>Viruses</taxon>
        <taxon>Monodnaviria</taxon>
        <taxon>Sangervirae</taxon>
        <taxon>Phixviricota</taxon>
        <taxon>Malgrandaviricetes</taxon>
        <taxon>Petitvirales</taxon>
        <taxon>Microviridae</taxon>
    </lineage>
</organism>
<evidence type="ECO:0000313" key="2">
    <source>
        <dbReference type="EMBL" id="DAE25650.1"/>
    </source>
</evidence>
<sequence length="36" mass="4384">MSDLLVNFLPWLLVMAFFYLPVLLLIRAVIRWLNRH</sequence>
<accession>A0A8S5R3C4</accession>
<reference evidence="2" key="1">
    <citation type="journal article" date="2021" name="Proc. Natl. Acad. Sci. U.S.A.">
        <title>A Catalog of Tens of Thousands of Viruses from Human Metagenomes Reveals Hidden Associations with Chronic Diseases.</title>
        <authorList>
            <person name="Tisza M.J."/>
            <person name="Buck C.B."/>
        </authorList>
    </citation>
    <scope>NUCLEOTIDE SEQUENCE</scope>
    <source>
        <strain evidence="2">Cts131</strain>
    </source>
</reference>